<dbReference type="Pfam" id="PF07833">
    <property type="entry name" value="Cu_amine_oxidN1"/>
    <property type="match status" value="1"/>
</dbReference>
<dbReference type="Proteomes" id="UP000250369">
    <property type="component" value="Unassembled WGS sequence"/>
</dbReference>
<proteinExistence type="predicted"/>
<gene>
    <name evidence="2" type="ORF">DQG23_38455</name>
</gene>
<dbReference type="PROSITE" id="PS51257">
    <property type="entry name" value="PROKAR_LIPOPROTEIN"/>
    <property type="match status" value="1"/>
</dbReference>
<dbReference type="SUPFAM" id="SSF55383">
    <property type="entry name" value="Copper amine oxidase, domain N"/>
    <property type="match status" value="1"/>
</dbReference>
<evidence type="ECO:0000313" key="3">
    <source>
        <dbReference type="Proteomes" id="UP000250369"/>
    </source>
</evidence>
<name>A0A329LSL5_9BACL</name>
<organism evidence="2 3">
    <name type="scientific">Paenibacillus contaminans</name>
    <dbReference type="NCBI Taxonomy" id="450362"/>
    <lineage>
        <taxon>Bacteria</taxon>
        <taxon>Bacillati</taxon>
        <taxon>Bacillota</taxon>
        <taxon>Bacilli</taxon>
        <taxon>Bacillales</taxon>
        <taxon>Paenibacillaceae</taxon>
        <taxon>Paenibacillus</taxon>
    </lineage>
</organism>
<dbReference type="OrthoDB" id="2811497at2"/>
<dbReference type="AlphaFoldDB" id="A0A329LSL5"/>
<dbReference type="RefSeq" id="WP_113036348.1">
    <property type="nucleotide sequence ID" value="NZ_QMFB01000045.1"/>
</dbReference>
<reference evidence="2 3" key="1">
    <citation type="journal article" date="2009" name="Int. J. Syst. Evol. Microbiol.">
        <title>Paenibacillus contaminans sp. nov., isolated from a contaminated laboratory plate.</title>
        <authorList>
            <person name="Chou J.H."/>
            <person name="Lee J.H."/>
            <person name="Lin M.C."/>
            <person name="Chang P.S."/>
            <person name="Arun A.B."/>
            <person name="Young C.C."/>
            <person name="Chen W.M."/>
        </authorList>
    </citation>
    <scope>NUCLEOTIDE SEQUENCE [LARGE SCALE GENOMIC DNA]</scope>
    <source>
        <strain evidence="2 3">CKOBP-6</strain>
    </source>
</reference>
<dbReference type="InterPro" id="IPR036582">
    <property type="entry name" value="Mao_N_sf"/>
</dbReference>
<dbReference type="InterPro" id="IPR012854">
    <property type="entry name" value="Cu_amine_oxidase-like_N"/>
</dbReference>
<dbReference type="Gene3D" id="3.30.457.10">
    <property type="entry name" value="Copper amine oxidase-like, N-terminal domain"/>
    <property type="match status" value="1"/>
</dbReference>
<feature type="domain" description="Copper amine oxidase-like N-terminal" evidence="1">
    <location>
        <begin position="441"/>
        <end position="548"/>
    </location>
</feature>
<comment type="caution">
    <text evidence="2">The sequence shown here is derived from an EMBL/GenBank/DDBJ whole genome shotgun (WGS) entry which is preliminary data.</text>
</comment>
<keyword evidence="3" id="KW-1185">Reference proteome</keyword>
<dbReference type="EMBL" id="QMFB01000045">
    <property type="protein sequence ID" value="RAV10132.1"/>
    <property type="molecule type" value="Genomic_DNA"/>
</dbReference>
<accession>A0A329LSL5</accession>
<evidence type="ECO:0000259" key="1">
    <source>
        <dbReference type="Pfam" id="PF07833"/>
    </source>
</evidence>
<evidence type="ECO:0000313" key="2">
    <source>
        <dbReference type="EMBL" id="RAV10132.1"/>
    </source>
</evidence>
<sequence>MFIRTFVRKTGALFLAALIVLSGCQAIGGLDLNKALSETFVPKAMEGSVSLVLDLDIDESQAAPEQLPILKLLDNVEFRFDTLKVESAERMSAAGALVVAKRNIPFTLFGDKDKVVFQVDGAKKPIVIDSATLNGQADAVEMNTNGFVAEMLKKLSAPDLSRSIVSYLIKQLPNPSKVSVTNVSEPVHGETVSMFKLHGEVDGTQLLPLAKQFLLNMMKDDQALKELIGQVYDALQPIVAAELEKATVVPGMGAVDTQNADYTDGIGGAFGDLLEPGTGVLAPLMNGLQSIWNDRETAIEVIHTEVKQVLVIATVGLASIGTEGQDTLSEVFGDTTVAAADLYFDHDLQLRKANAALTIMPKMASNDGVSAVHLTIASEFWSINGAVKADPIDTSAGSLSLTTDTKMIDVLLNLERNSAAFKLLKDDLQVTRKQIYLSMANGEYEAGTTQPFIADDVAMAPTRFLTEKLDAQVEWNDRTRTITVTDPLTGTTILISPDSRMAKVNGVDVNMGHETMIVNDTSFVPLRFIVTTLGGKIEWVDQDRMIIIIKE</sequence>
<protein>
    <recommendedName>
        <fullName evidence="1">Copper amine oxidase-like N-terminal domain-containing protein</fullName>
    </recommendedName>
</protein>